<dbReference type="EMBL" id="QJJS01000017">
    <property type="protein sequence ID" value="PXW93893.1"/>
    <property type="molecule type" value="Genomic_DNA"/>
</dbReference>
<protein>
    <recommendedName>
        <fullName evidence="4">LTXXQ motif family protein</fullName>
    </recommendedName>
</protein>
<feature type="region of interest" description="Disordered" evidence="1">
    <location>
        <begin position="34"/>
        <end position="64"/>
    </location>
</feature>
<comment type="caution">
    <text evidence="2">The sequence shown here is derived from an EMBL/GenBank/DDBJ whole genome shotgun (WGS) entry which is preliminary data.</text>
</comment>
<dbReference type="AlphaFoldDB" id="A0A318H4E9"/>
<sequence length="207" mass="21972">MEHQGWKKGASPLRRLAAGVLVSVLVAGGLTACGHGPQDGRGGDPRESRQHGGPGERHERRHEAPDAARALEGLARDLSLDAAQKQRLDTLSARLQAMHPGRGQPGPRPAPPSDGRAPEPGAGPMSPTDLQALVAGARFDSARALAQVDAHLQARRLQQAELITAAAAFFDSLQPAQQQKVREWLAQLPRPGEPPQGGPRHGDRPPR</sequence>
<organism evidence="2 3">
    <name type="scientific">Sphaerotilus hippei</name>
    <dbReference type="NCBI Taxonomy" id="744406"/>
    <lineage>
        <taxon>Bacteria</taxon>
        <taxon>Pseudomonadati</taxon>
        <taxon>Pseudomonadota</taxon>
        <taxon>Betaproteobacteria</taxon>
        <taxon>Burkholderiales</taxon>
        <taxon>Sphaerotilaceae</taxon>
        <taxon>Sphaerotilus</taxon>
    </lineage>
</organism>
<keyword evidence="3" id="KW-1185">Reference proteome</keyword>
<reference evidence="2 3" key="1">
    <citation type="submission" date="2018-05" db="EMBL/GenBank/DDBJ databases">
        <title>Genomic Encyclopedia of Type Strains, Phase IV (KMG-IV): sequencing the most valuable type-strain genomes for metagenomic binning, comparative biology and taxonomic classification.</title>
        <authorList>
            <person name="Goeker M."/>
        </authorList>
    </citation>
    <scope>NUCLEOTIDE SEQUENCE [LARGE SCALE GENOMIC DNA]</scope>
    <source>
        <strain evidence="2 3">DSM 566</strain>
    </source>
</reference>
<feature type="compositionally biased region" description="Basic and acidic residues" evidence="1">
    <location>
        <begin position="41"/>
        <end position="64"/>
    </location>
</feature>
<dbReference type="RefSeq" id="WP_110401885.1">
    <property type="nucleotide sequence ID" value="NZ_QJJS01000017.1"/>
</dbReference>
<name>A0A318H4E9_9BURK</name>
<dbReference type="Proteomes" id="UP000247811">
    <property type="component" value="Unassembled WGS sequence"/>
</dbReference>
<dbReference type="Gene3D" id="1.20.120.1490">
    <property type="match status" value="1"/>
</dbReference>
<feature type="region of interest" description="Disordered" evidence="1">
    <location>
        <begin position="185"/>
        <end position="207"/>
    </location>
</feature>
<evidence type="ECO:0008006" key="4">
    <source>
        <dbReference type="Google" id="ProtNLM"/>
    </source>
</evidence>
<dbReference type="PROSITE" id="PS51257">
    <property type="entry name" value="PROKAR_LIPOPROTEIN"/>
    <property type="match status" value="1"/>
</dbReference>
<evidence type="ECO:0000313" key="3">
    <source>
        <dbReference type="Proteomes" id="UP000247811"/>
    </source>
</evidence>
<evidence type="ECO:0000256" key="1">
    <source>
        <dbReference type="SAM" id="MobiDB-lite"/>
    </source>
</evidence>
<dbReference type="OrthoDB" id="8908552at2"/>
<accession>A0A318H4E9</accession>
<proteinExistence type="predicted"/>
<feature type="region of interest" description="Disordered" evidence="1">
    <location>
        <begin position="97"/>
        <end position="128"/>
    </location>
</feature>
<gene>
    <name evidence="2" type="ORF">C7444_11799</name>
</gene>
<evidence type="ECO:0000313" key="2">
    <source>
        <dbReference type="EMBL" id="PXW93893.1"/>
    </source>
</evidence>